<evidence type="ECO:0000256" key="2">
    <source>
        <dbReference type="ARBA" id="ARBA00022723"/>
    </source>
</evidence>
<dbReference type="InterPro" id="IPR050819">
    <property type="entry name" value="Tripeptidyl-peptidase_I"/>
</dbReference>
<feature type="active site" description="Charge relay system" evidence="7">
    <location>
        <position position="227"/>
    </location>
</feature>
<proteinExistence type="predicted"/>
<keyword evidence="3 7" id="KW-0378">Hydrolase</keyword>
<feature type="binding site" evidence="7">
    <location>
        <position position="462"/>
    </location>
    <ligand>
        <name>Ca(2+)</name>
        <dbReference type="ChEBI" id="CHEBI:29108"/>
    </ligand>
</feature>
<feature type="signal peptide" evidence="8">
    <location>
        <begin position="1"/>
        <end position="21"/>
    </location>
</feature>
<dbReference type="OrthoDB" id="409122at2759"/>
<evidence type="ECO:0000256" key="4">
    <source>
        <dbReference type="ARBA" id="ARBA00022825"/>
    </source>
</evidence>
<sequence length="502" mass="53362">MVSVTLFAAALVCLLGVSVQAVEMSMHLVSKVSPEFLHAELMARSTPGSSRFRQHMSQAELKRHTEASDACTTAVLHWLDTHGATDVRVGSMGDHVFFSIAQSDVAFSAPSAPAPRFGRQSLPVPHDLADCVRYVFRATSGTPQIPKKRNNVKGNFPGMNQDPLTIAARYNVSHDPIPVIANFSQGVAEFEGEQFYQSNIDAFNTRYGLANNTIEVSGPNKGGYFGEGNLDLEYIQSIAASATTWWIAEKDFDFTKWTENVLSIHPMPLVLSISWGSGESGFDNVTMESESEEFRKLGLLGATIFSASGDQGTGTTGFFSCGTFDPTWPATSPYVTAVGGTYANSQTSEEVSWSGSGGGFSTVFAAPSYQQSAIHNYTSTTALPPAEYFTAGGRGVPDVAALSNNFEVYSYGWGTETGTSAATPTFAAIVTRINAQRLSQQKPSLGFINPTLYSVGHIGFDVVSGNNQVSGCPAGFNATVGWDAISGLGTPVFGVLDAALSG</sequence>
<dbReference type="GO" id="GO:0046872">
    <property type="term" value="F:metal ion binding"/>
    <property type="evidence" value="ECO:0007669"/>
    <property type="project" value="UniProtKB-UniRule"/>
</dbReference>
<dbReference type="Proteomes" id="UP000051952">
    <property type="component" value="Unassembled WGS sequence"/>
</dbReference>
<dbReference type="SUPFAM" id="SSF54897">
    <property type="entry name" value="Protease propeptides/inhibitors"/>
    <property type="match status" value="1"/>
</dbReference>
<evidence type="ECO:0000256" key="1">
    <source>
        <dbReference type="ARBA" id="ARBA00022670"/>
    </source>
</evidence>
<dbReference type="SUPFAM" id="SSF52743">
    <property type="entry name" value="Subtilisin-like"/>
    <property type="match status" value="1"/>
</dbReference>
<keyword evidence="11" id="KW-1185">Reference proteome</keyword>
<evidence type="ECO:0000256" key="3">
    <source>
        <dbReference type="ARBA" id="ARBA00022801"/>
    </source>
</evidence>
<dbReference type="PANTHER" id="PTHR14218:SF15">
    <property type="entry name" value="TRIPEPTIDYL-PEPTIDASE 1"/>
    <property type="match status" value="1"/>
</dbReference>
<organism evidence="10 11">
    <name type="scientific">Bodo saltans</name>
    <name type="common">Flagellated protozoan</name>
    <dbReference type="NCBI Taxonomy" id="75058"/>
    <lineage>
        <taxon>Eukaryota</taxon>
        <taxon>Discoba</taxon>
        <taxon>Euglenozoa</taxon>
        <taxon>Kinetoplastea</taxon>
        <taxon>Metakinetoplastina</taxon>
        <taxon>Eubodonida</taxon>
        <taxon>Bodonidae</taxon>
        <taxon>Bodo</taxon>
    </lineage>
</organism>
<dbReference type="PROSITE" id="PS00138">
    <property type="entry name" value="SUBTILASE_SER"/>
    <property type="match status" value="1"/>
</dbReference>
<comment type="cofactor">
    <cofactor evidence="7">
        <name>Ca(2+)</name>
        <dbReference type="ChEBI" id="CHEBI:29108"/>
    </cofactor>
    <text evidence="7">Binds 1 Ca(2+) ion per subunit.</text>
</comment>
<evidence type="ECO:0000256" key="7">
    <source>
        <dbReference type="PROSITE-ProRule" id="PRU01032"/>
    </source>
</evidence>
<reference evidence="11" key="1">
    <citation type="submission" date="2015-09" db="EMBL/GenBank/DDBJ databases">
        <authorList>
            <consortium name="Pathogen Informatics"/>
        </authorList>
    </citation>
    <scope>NUCLEOTIDE SEQUENCE [LARGE SCALE GENOMIC DNA]</scope>
    <source>
        <strain evidence="11">Lake Konstanz</strain>
    </source>
</reference>
<dbReference type="PROSITE" id="PS51695">
    <property type="entry name" value="SEDOLISIN"/>
    <property type="match status" value="1"/>
</dbReference>
<accession>A0A0S4JM69</accession>
<evidence type="ECO:0000256" key="8">
    <source>
        <dbReference type="SAM" id="SignalP"/>
    </source>
</evidence>
<dbReference type="GO" id="GO:0004252">
    <property type="term" value="F:serine-type endopeptidase activity"/>
    <property type="evidence" value="ECO:0007669"/>
    <property type="project" value="UniProtKB-UniRule"/>
</dbReference>
<dbReference type="VEuPathDB" id="TriTrypDB:BSAL_31120"/>
<keyword evidence="8" id="KW-0732">Signal</keyword>
<feature type="chain" id="PRO_5006622508" evidence="8">
    <location>
        <begin position="22"/>
        <end position="502"/>
    </location>
</feature>
<dbReference type="AlphaFoldDB" id="A0A0S4JM69"/>
<evidence type="ECO:0000256" key="5">
    <source>
        <dbReference type="ARBA" id="ARBA00022837"/>
    </source>
</evidence>
<keyword evidence="6" id="KW-0865">Zymogen</keyword>
<keyword evidence="1 7" id="KW-0645">Protease</keyword>
<feature type="active site" description="Charge relay system" evidence="7">
    <location>
        <position position="420"/>
    </location>
</feature>
<feature type="binding site" evidence="7">
    <location>
        <position position="483"/>
    </location>
    <ligand>
        <name>Ca(2+)</name>
        <dbReference type="ChEBI" id="CHEBI:29108"/>
    </ligand>
</feature>
<keyword evidence="5 7" id="KW-0106">Calcium</keyword>
<feature type="binding site" evidence="7">
    <location>
        <position position="461"/>
    </location>
    <ligand>
        <name>Ca(2+)</name>
        <dbReference type="ChEBI" id="CHEBI:29108"/>
    </ligand>
</feature>
<dbReference type="Pfam" id="PF09286">
    <property type="entry name" value="Pro-kuma_activ"/>
    <property type="match status" value="1"/>
</dbReference>
<dbReference type="InterPro" id="IPR036852">
    <property type="entry name" value="Peptidase_S8/S53_dom_sf"/>
</dbReference>
<dbReference type="EMBL" id="CYKH01001902">
    <property type="protein sequence ID" value="CUG91284.1"/>
    <property type="molecule type" value="Genomic_DNA"/>
</dbReference>
<dbReference type="CDD" id="cd04056">
    <property type="entry name" value="Peptidases_S53"/>
    <property type="match status" value="1"/>
</dbReference>
<feature type="binding site" evidence="7">
    <location>
        <position position="481"/>
    </location>
    <ligand>
        <name>Ca(2+)</name>
        <dbReference type="ChEBI" id="CHEBI:29108"/>
    </ligand>
</feature>
<dbReference type="InterPro" id="IPR023828">
    <property type="entry name" value="Peptidase_S8_Ser-AS"/>
</dbReference>
<dbReference type="PANTHER" id="PTHR14218">
    <property type="entry name" value="PROTEASE S8 TRIPEPTIDYL PEPTIDASE I CLN2"/>
    <property type="match status" value="1"/>
</dbReference>
<evidence type="ECO:0000259" key="9">
    <source>
        <dbReference type="PROSITE" id="PS51695"/>
    </source>
</evidence>
<evidence type="ECO:0000313" key="10">
    <source>
        <dbReference type="EMBL" id="CUG91284.1"/>
    </source>
</evidence>
<dbReference type="InterPro" id="IPR030400">
    <property type="entry name" value="Sedolisin_dom"/>
</dbReference>
<evidence type="ECO:0000313" key="11">
    <source>
        <dbReference type="Proteomes" id="UP000051952"/>
    </source>
</evidence>
<dbReference type="GO" id="GO:0006508">
    <property type="term" value="P:proteolysis"/>
    <property type="evidence" value="ECO:0007669"/>
    <property type="project" value="UniProtKB-KW"/>
</dbReference>
<dbReference type="GO" id="GO:0008240">
    <property type="term" value="F:tripeptidyl-peptidase activity"/>
    <property type="evidence" value="ECO:0007669"/>
    <property type="project" value="TreeGrafter"/>
</dbReference>
<evidence type="ECO:0000256" key="6">
    <source>
        <dbReference type="ARBA" id="ARBA00023145"/>
    </source>
</evidence>
<name>A0A0S4JM69_BODSA</name>
<dbReference type="InterPro" id="IPR015366">
    <property type="entry name" value="S53_propep"/>
</dbReference>
<feature type="active site" description="Charge relay system" evidence="7">
    <location>
        <position position="231"/>
    </location>
</feature>
<keyword evidence="2 7" id="KW-0479">Metal-binding</keyword>
<feature type="domain" description="Peptidase S53" evidence="9">
    <location>
        <begin position="160"/>
        <end position="502"/>
    </location>
</feature>
<keyword evidence="4 7" id="KW-0720">Serine protease</keyword>
<dbReference type="Gene3D" id="3.40.50.200">
    <property type="entry name" value="Peptidase S8/S53 domain"/>
    <property type="match status" value="1"/>
</dbReference>
<protein>
    <submittedName>
        <fullName evidence="10">Tripeptidyl-peptidase 1-like, putative</fullName>
    </submittedName>
</protein>
<gene>
    <name evidence="10" type="ORF">BSAL_31120</name>
</gene>